<feature type="active site" description="Nucleophile" evidence="17">
    <location>
        <position position="309"/>
    </location>
</feature>
<evidence type="ECO:0000256" key="7">
    <source>
        <dbReference type="ARBA" id="ARBA00022691"/>
    </source>
</evidence>
<feature type="region of interest" description="Disordered" evidence="18">
    <location>
        <begin position="506"/>
        <end position="529"/>
    </location>
</feature>
<evidence type="ECO:0000256" key="6">
    <source>
        <dbReference type="ARBA" id="ARBA00022679"/>
    </source>
</evidence>
<evidence type="ECO:0000256" key="2">
    <source>
        <dbReference type="ARBA" id="ARBA00010382"/>
    </source>
</evidence>
<dbReference type="InterPro" id="IPR032570">
    <property type="entry name" value="SF1-HH"/>
</dbReference>
<dbReference type="InterPro" id="IPR045071">
    <property type="entry name" value="BBP-like"/>
</dbReference>
<feature type="compositionally biased region" description="Low complexity" evidence="18">
    <location>
        <begin position="443"/>
        <end position="452"/>
    </location>
</feature>
<evidence type="ECO:0000256" key="12">
    <source>
        <dbReference type="ARBA" id="ARBA00023187"/>
    </source>
</evidence>
<dbReference type="InterPro" id="IPR048889">
    <property type="entry name" value="NSUN5_RCM1_N"/>
</dbReference>
<dbReference type="InterPro" id="IPR036875">
    <property type="entry name" value="Znf_CCHC_sf"/>
</dbReference>
<dbReference type="AlphaFoldDB" id="A0A5N5QKW9"/>
<evidence type="ECO:0000256" key="1">
    <source>
        <dbReference type="ARBA" id="ARBA00004123"/>
    </source>
</evidence>
<keyword evidence="6 17" id="KW-0808">Transferase</keyword>
<keyword evidence="12" id="KW-0508">mRNA splicing</keyword>
<dbReference type="InterPro" id="IPR029063">
    <property type="entry name" value="SAM-dependent_MTases_sf"/>
</dbReference>
<dbReference type="GO" id="GO:0008270">
    <property type="term" value="F:zinc ion binding"/>
    <property type="evidence" value="ECO:0007669"/>
    <property type="project" value="UniProtKB-KW"/>
</dbReference>
<sequence>MFIVKPTIMAIIDATPIMREERRHLYSPTFAAVLVHDLLFNPGGIQSGDGCIKQAINRHKTRLQAELAKLKVRRGVQSKVDLARAEDPRIANIPRYLRVNRNLWTTEDAIQFYMSMGYTQAAGSKMPLLKQFRCDEHVPDLFIFNSEYMIHADEAYKSGKMIAQDKASCFPALVLSPPALGGTRVIDATAAPGNKILAFERNKRRFKTLQEMLRRADCHNVETILGDFLEQDPADERFKDVTHILLDPSCSGSGIVNRLDYLTQEDLVESDQELSSRLATLSAFQKRMIWRYSAECIVPSVIRIVYSTCSVHAEENEAVVRDVLTSSDLVIRGFKLAPRSLVLPRWNRRGIDLEGLDTDCVDALIRCSPEDEPGTNGFFVACFIRESPAGRAITGTNDIPLGNKRRFGPAVIEDTPKAEIAQASPSSFPRSLTAQDEPGSGGSPRSAGPSESELPRKRKSRWGEAKSEPVGLPTAISSSGVSQRELDNYAVKIRLDEINRKLQTNNFIPSEAERSPSPPPMYDAHGRRTNTREVRYRKKLEEERVRLVDRAMKSDPNFRPPAEYHQQKKSLRPQDKVYIPVKEFPEINFFGLLVGPRGNSLKKMEKESGAKISIRGKGSVKEGKGRPDAYADDSEEDLHCLVMADSDDKVAACVALINKVIETAASTPEGQNDHKRNQLRELAALNGTLRDDENQICQNCAGVGHRKYDCPEQRNYTANIICRTCGNTGHMARDCISRRGDPNGFGQPTGFGGPGAQLGPNVVSSTGNKAFDSEYASLMAELGEGASGAGKSGAPGAWRNDGSGSGIGIDPNSNVPPWRRPEMWQTPTVNQGYRPPYGGVGAGMYAGASPWAQAGYQQYPSNTAGGNVDAAAYAQYYQSMGYGGGQA</sequence>
<comment type="caution">
    <text evidence="21">The sequence shown here is derived from an EMBL/GenBank/DDBJ whole genome shotgun (WGS) entry which is preliminary data.</text>
</comment>
<feature type="domain" description="CCHC-type" evidence="19">
    <location>
        <begin position="722"/>
        <end position="735"/>
    </location>
</feature>
<comment type="similarity">
    <text evidence="17">Belongs to the class I-like SAM-binding methyltransferase superfamily. RsmB/NOP family.</text>
</comment>
<feature type="binding site" evidence="17">
    <location>
        <position position="247"/>
    </location>
    <ligand>
        <name>S-adenosyl-L-methionine</name>
        <dbReference type="ChEBI" id="CHEBI:59789"/>
    </ligand>
</feature>
<gene>
    <name evidence="21" type="ORF">CTheo_4660</name>
</gene>
<dbReference type="SUPFAM" id="SSF57756">
    <property type="entry name" value="Retrovirus zinc finger-like domains"/>
    <property type="match status" value="1"/>
</dbReference>
<keyword evidence="22" id="KW-1185">Reference proteome</keyword>
<dbReference type="Gene3D" id="3.40.50.150">
    <property type="entry name" value="Vaccinia Virus protein VP39"/>
    <property type="match status" value="1"/>
</dbReference>
<evidence type="ECO:0000256" key="18">
    <source>
        <dbReference type="SAM" id="MobiDB-lite"/>
    </source>
</evidence>
<dbReference type="SMART" id="SM00343">
    <property type="entry name" value="ZnF_C2HC"/>
    <property type="match status" value="2"/>
</dbReference>
<dbReference type="GO" id="GO:0000243">
    <property type="term" value="C:commitment complex"/>
    <property type="evidence" value="ECO:0007669"/>
    <property type="project" value="UniProtKB-ARBA"/>
</dbReference>
<dbReference type="InterPro" id="IPR036612">
    <property type="entry name" value="KH_dom_type_1_sf"/>
</dbReference>
<dbReference type="InterPro" id="IPR049560">
    <property type="entry name" value="MeTrfase_RsmB-F_NOP2_cat"/>
</dbReference>
<dbReference type="Gene3D" id="6.10.140.1790">
    <property type="match status" value="1"/>
</dbReference>
<dbReference type="InterPro" id="IPR055256">
    <property type="entry name" value="KH_1_KHDC4/BBP-like"/>
</dbReference>
<dbReference type="InterPro" id="IPR049561">
    <property type="entry name" value="NSUN5_7_fdxn-like"/>
</dbReference>
<dbReference type="SUPFAM" id="SSF54791">
    <property type="entry name" value="Eukaryotic type KH-domain (KH-domain type I)"/>
    <property type="match status" value="1"/>
</dbReference>
<evidence type="ECO:0000256" key="16">
    <source>
        <dbReference type="PROSITE-ProRule" id="PRU00117"/>
    </source>
</evidence>
<dbReference type="PROSITE" id="PS50158">
    <property type="entry name" value="ZF_CCHC"/>
    <property type="match status" value="1"/>
</dbReference>
<evidence type="ECO:0000256" key="17">
    <source>
        <dbReference type="PROSITE-ProRule" id="PRU01023"/>
    </source>
</evidence>
<dbReference type="Pfam" id="PF21148">
    <property type="entry name" value="NSUN5_fdxn-like"/>
    <property type="match status" value="1"/>
</dbReference>
<evidence type="ECO:0000256" key="11">
    <source>
        <dbReference type="ARBA" id="ARBA00022884"/>
    </source>
</evidence>
<dbReference type="OrthoDB" id="6777263at2759"/>
<dbReference type="CDD" id="cd02395">
    <property type="entry name" value="KH-I_BBP"/>
    <property type="match status" value="1"/>
</dbReference>
<dbReference type="GO" id="GO:0001510">
    <property type="term" value="P:RNA methylation"/>
    <property type="evidence" value="ECO:0007669"/>
    <property type="project" value="InterPro"/>
</dbReference>
<keyword evidence="5" id="KW-0507">mRNA processing</keyword>
<comment type="function">
    <text evidence="14">Necessary for the splicing of pre-mRNA. Has a role in the recognition of the branch site (5'-UACUAAC-3'), the pyrimidine tract and the 3'-splice site at the 3'-end of introns.</text>
</comment>
<evidence type="ECO:0000256" key="8">
    <source>
        <dbReference type="ARBA" id="ARBA00022723"/>
    </source>
</evidence>
<dbReference type="Pfam" id="PF16275">
    <property type="entry name" value="SF1-HH"/>
    <property type="match status" value="1"/>
</dbReference>
<comment type="similarity">
    <text evidence="2">Belongs to the BBP/SF1 family.</text>
</comment>
<evidence type="ECO:0000259" key="19">
    <source>
        <dbReference type="PROSITE" id="PS50158"/>
    </source>
</evidence>
<keyword evidence="13" id="KW-0539">Nucleus</keyword>
<organism evidence="21 22">
    <name type="scientific">Ceratobasidium theobromae</name>
    <dbReference type="NCBI Taxonomy" id="1582974"/>
    <lineage>
        <taxon>Eukaryota</taxon>
        <taxon>Fungi</taxon>
        <taxon>Dikarya</taxon>
        <taxon>Basidiomycota</taxon>
        <taxon>Agaricomycotina</taxon>
        <taxon>Agaricomycetes</taxon>
        <taxon>Cantharellales</taxon>
        <taxon>Ceratobasidiaceae</taxon>
        <taxon>Ceratobasidium</taxon>
    </lineage>
</organism>
<dbReference type="GO" id="GO:0000398">
    <property type="term" value="P:mRNA splicing, via spliceosome"/>
    <property type="evidence" value="ECO:0007669"/>
    <property type="project" value="UniProtKB-ARBA"/>
</dbReference>
<accession>A0A5N5QKW9</accession>
<evidence type="ECO:0000256" key="10">
    <source>
        <dbReference type="ARBA" id="ARBA00022833"/>
    </source>
</evidence>
<dbReference type="Gene3D" id="4.10.60.10">
    <property type="entry name" value="Zinc finger, CCHC-type"/>
    <property type="match status" value="1"/>
</dbReference>
<dbReference type="InterPro" id="IPR047086">
    <property type="entry name" value="SF1-HH_sf"/>
</dbReference>
<evidence type="ECO:0000256" key="4">
    <source>
        <dbReference type="ARBA" id="ARBA00022603"/>
    </source>
</evidence>
<feature type="binding site" evidence="17">
    <location>
        <position position="227"/>
    </location>
    <ligand>
        <name>S-adenosyl-L-methionine</name>
        <dbReference type="ChEBI" id="CHEBI:59789"/>
    </ligand>
</feature>
<dbReference type="GO" id="GO:0003729">
    <property type="term" value="F:mRNA binding"/>
    <property type="evidence" value="ECO:0007669"/>
    <property type="project" value="TreeGrafter"/>
</dbReference>
<dbReference type="Pfam" id="PF01189">
    <property type="entry name" value="Methyltr_RsmB-F"/>
    <property type="match status" value="1"/>
</dbReference>
<reference evidence="21 22" key="1">
    <citation type="journal article" date="2019" name="Fungal Biol. Biotechnol.">
        <title>Draft genome sequence of fastidious pathogen Ceratobasidium theobromae, which causes vascular-streak dieback in Theobroma cacao.</title>
        <authorList>
            <person name="Ali S.S."/>
            <person name="Asman A."/>
            <person name="Shao J."/>
            <person name="Firmansyah A.P."/>
            <person name="Susilo A.W."/>
            <person name="Rosmana A."/>
            <person name="McMahon P."/>
            <person name="Junaid M."/>
            <person name="Guest D."/>
            <person name="Kheng T.Y."/>
            <person name="Meinhardt L.W."/>
            <person name="Bailey B.A."/>
        </authorList>
    </citation>
    <scope>NUCLEOTIDE SEQUENCE [LARGE SCALE GENOMIC DNA]</scope>
    <source>
        <strain evidence="21 22">CT2</strain>
    </source>
</reference>
<evidence type="ECO:0000256" key="3">
    <source>
        <dbReference type="ARBA" id="ARBA00017984"/>
    </source>
</evidence>
<dbReference type="PANTHER" id="PTHR11208">
    <property type="entry name" value="RNA-BINDING PROTEIN RELATED"/>
    <property type="match status" value="1"/>
</dbReference>
<keyword evidence="9 15" id="KW-0863">Zinc-finger</keyword>
<dbReference type="SUPFAM" id="SSF53335">
    <property type="entry name" value="S-adenosyl-L-methionine-dependent methyltransferases"/>
    <property type="match status" value="1"/>
</dbReference>
<evidence type="ECO:0000256" key="13">
    <source>
        <dbReference type="ARBA" id="ARBA00023242"/>
    </source>
</evidence>
<dbReference type="Gene3D" id="3.30.1370.10">
    <property type="entry name" value="K Homology domain, type 1"/>
    <property type="match status" value="1"/>
</dbReference>
<comment type="caution">
    <text evidence="17">Lacks conserved residue(s) required for the propagation of feature annotation.</text>
</comment>
<dbReference type="GO" id="GO:0005829">
    <property type="term" value="C:cytosol"/>
    <property type="evidence" value="ECO:0007669"/>
    <property type="project" value="UniProtKB-ARBA"/>
</dbReference>
<feature type="domain" description="SAM-dependent MTase RsmB/NOP-type" evidence="20">
    <location>
        <begin position="85"/>
        <end position="386"/>
    </location>
</feature>
<dbReference type="Pfam" id="PF21153">
    <property type="entry name" value="NSUN5_N"/>
    <property type="match status" value="1"/>
</dbReference>
<protein>
    <recommendedName>
        <fullName evidence="3">Branchpoint-bridging protein</fullName>
    </recommendedName>
</protein>
<dbReference type="GO" id="GO:0008173">
    <property type="term" value="F:RNA methyltransferase activity"/>
    <property type="evidence" value="ECO:0007669"/>
    <property type="project" value="InterPro"/>
</dbReference>
<evidence type="ECO:0000256" key="9">
    <source>
        <dbReference type="ARBA" id="ARBA00022771"/>
    </source>
</evidence>
<evidence type="ECO:0000313" key="21">
    <source>
        <dbReference type="EMBL" id="KAB5591927.1"/>
    </source>
</evidence>
<evidence type="ECO:0000256" key="14">
    <source>
        <dbReference type="ARBA" id="ARBA00053279"/>
    </source>
</evidence>
<dbReference type="EMBL" id="SSOP01000083">
    <property type="protein sequence ID" value="KAB5591927.1"/>
    <property type="molecule type" value="Genomic_DNA"/>
</dbReference>
<dbReference type="InterPro" id="IPR001878">
    <property type="entry name" value="Znf_CCHC"/>
</dbReference>
<dbReference type="CDD" id="cd02440">
    <property type="entry name" value="AdoMet_MTases"/>
    <property type="match status" value="1"/>
</dbReference>
<keyword evidence="10" id="KW-0862">Zinc</keyword>
<dbReference type="InterPro" id="IPR001678">
    <property type="entry name" value="MeTrfase_RsmB-F_NOP2_dom"/>
</dbReference>
<dbReference type="PANTHER" id="PTHR11208:SF45">
    <property type="entry name" value="SPLICING FACTOR 1"/>
    <property type="match status" value="1"/>
</dbReference>
<dbReference type="InterPro" id="IPR023267">
    <property type="entry name" value="RCMT"/>
</dbReference>
<keyword evidence="11 16" id="KW-0694">RNA-binding</keyword>
<dbReference type="PRINTS" id="PR02008">
    <property type="entry name" value="RCMTFAMILY"/>
</dbReference>
<evidence type="ECO:0000256" key="5">
    <source>
        <dbReference type="ARBA" id="ARBA00022664"/>
    </source>
</evidence>
<dbReference type="Pfam" id="PF00098">
    <property type="entry name" value="zf-CCHC"/>
    <property type="match status" value="2"/>
</dbReference>
<proteinExistence type="inferred from homology"/>
<keyword evidence="4 17" id="KW-0489">Methyltransferase</keyword>
<feature type="region of interest" description="Disordered" evidence="18">
    <location>
        <begin position="786"/>
        <end position="817"/>
    </location>
</feature>
<keyword evidence="7 17" id="KW-0949">S-adenosyl-L-methionine</keyword>
<comment type="subcellular location">
    <subcellularLocation>
        <location evidence="1">Nucleus</location>
    </subcellularLocation>
</comment>
<dbReference type="PROSITE" id="PS50084">
    <property type="entry name" value="KH_TYPE_1"/>
    <property type="match status" value="1"/>
</dbReference>
<dbReference type="Pfam" id="PF22675">
    <property type="entry name" value="KH-I_KHDC4-BBP"/>
    <property type="match status" value="1"/>
</dbReference>
<dbReference type="InterPro" id="IPR004087">
    <property type="entry name" value="KH_dom"/>
</dbReference>
<feature type="binding site" evidence="17">
    <location>
        <position position="200"/>
    </location>
    <ligand>
        <name>S-adenosyl-L-methionine</name>
        <dbReference type="ChEBI" id="CHEBI:59789"/>
    </ligand>
</feature>
<dbReference type="Gene3D" id="3.30.70.1170">
    <property type="entry name" value="Sun protein, domain 3"/>
    <property type="match status" value="1"/>
</dbReference>
<dbReference type="Proteomes" id="UP000383932">
    <property type="component" value="Unassembled WGS sequence"/>
</dbReference>
<evidence type="ECO:0000259" key="20">
    <source>
        <dbReference type="PROSITE" id="PS51686"/>
    </source>
</evidence>
<keyword evidence="8" id="KW-0479">Metal-binding</keyword>
<dbReference type="FunFam" id="3.30.1370.10:FF:000024">
    <property type="entry name" value="Branchpoint-bridging protein-like protein"/>
    <property type="match status" value="1"/>
</dbReference>
<evidence type="ECO:0000313" key="22">
    <source>
        <dbReference type="Proteomes" id="UP000383932"/>
    </source>
</evidence>
<name>A0A5N5QKW9_9AGAM</name>
<dbReference type="SMART" id="SM00322">
    <property type="entry name" value="KH"/>
    <property type="match status" value="1"/>
</dbReference>
<feature type="region of interest" description="Disordered" evidence="18">
    <location>
        <begin position="420"/>
        <end position="481"/>
    </location>
</feature>
<dbReference type="GO" id="GO:0048024">
    <property type="term" value="P:regulation of mRNA splicing, via spliceosome"/>
    <property type="evidence" value="ECO:0007669"/>
    <property type="project" value="TreeGrafter"/>
</dbReference>
<dbReference type="PROSITE" id="PS51686">
    <property type="entry name" value="SAM_MT_RSMB_NOP"/>
    <property type="match status" value="1"/>
</dbReference>
<feature type="compositionally biased region" description="Polar residues" evidence="18">
    <location>
        <begin position="423"/>
        <end position="434"/>
    </location>
</feature>
<evidence type="ECO:0000256" key="15">
    <source>
        <dbReference type="PROSITE-ProRule" id="PRU00047"/>
    </source>
</evidence>